<dbReference type="Proteomes" id="UP000186607">
    <property type="component" value="Unassembled WGS sequence"/>
</dbReference>
<dbReference type="STRING" id="249408.BOO71_0000436"/>
<evidence type="ECO:0000313" key="2">
    <source>
        <dbReference type="Proteomes" id="UP000186607"/>
    </source>
</evidence>
<dbReference type="AlphaFoldDB" id="A0A1U7P4Q1"/>
<keyword evidence="2" id="KW-1185">Reference proteome</keyword>
<evidence type="ECO:0000313" key="1">
    <source>
        <dbReference type="EMBL" id="OLV20136.1"/>
    </source>
</evidence>
<protein>
    <submittedName>
        <fullName evidence="1">Uncharacterized protein</fullName>
    </submittedName>
</protein>
<sequence>MNSFKIGDQVEVLNGGKNILTGTRGHITELSRPGEGIYQSDGVDIPACRVDWPECTHVYGGKRGIWVDGPSLRRLDAES</sequence>
<dbReference type="RefSeq" id="WP_075830092.1">
    <property type="nucleotide sequence ID" value="NZ_MSTI01000007.1"/>
</dbReference>
<reference evidence="1 2" key="1">
    <citation type="submission" date="2017-01" db="EMBL/GenBank/DDBJ databases">
        <title>Genome Analysis of Deinococcus marmoris KOPRI26562.</title>
        <authorList>
            <person name="Kim J.H."/>
            <person name="Oh H.-M."/>
        </authorList>
    </citation>
    <scope>NUCLEOTIDE SEQUENCE [LARGE SCALE GENOMIC DNA]</scope>
    <source>
        <strain evidence="1 2">KOPRI26562</strain>
    </source>
</reference>
<accession>A0A1U7P4Q1</accession>
<gene>
    <name evidence="1" type="ORF">BOO71_0000436</name>
</gene>
<comment type="caution">
    <text evidence="1">The sequence shown here is derived from an EMBL/GenBank/DDBJ whole genome shotgun (WGS) entry which is preliminary data.</text>
</comment>
<organism evidence="1 2">
    <name type="scientific">Deinococcus marmoris</name>
    <dbReference type="NCBI Taxonomy" id="249408"/>
    <lineage>
        <taxon>Bacteria</taxon>
        <taxon>Thermotogati</taxon>
        <taxon>Deinococcota</taxon>
        <taxon>Deinococci</taxon>
        <taxon>Deinococcales</taxon>
        <taxon>Deinococcaceae</taxon>
        <taxon>Deinococcus</taxon>
    </lineage>
</organism>
<dbReference type="EMBL" id="MSTI01000007">
    <property type="protein sequence ID" value="OLV20136.1"/>
    <property type="molecule type" value="Genomic_DNA"/>
</dbReference>
<name>A0A1U7P4Q1_9DEIO</name>
<proteinExistence type="predicted"/>